<dbReference type="EMBL" id="CP033897">
    <property type="protein sequence ID" value="AZA11536.1"/>
    <property type="molecule type" value="Genomic_DNA"/>
</dbReference>
<proteinExistence type="predicted"/>
<keyword evidence="3 6" id="KW-0378">Hydrolase</keyword>
<name>A0A3G6J0U0_9CORY</name>
<dbReference type="GO" id="GO:0046872">
    <property type="term" value="F:metal ion binding"/>
    <property type="evidence" value="ECO:0007669"/>
    <property type="project" value="UniProtKB-KW"/>
</dbReference>
<dbReference type="PANTHER" id="PTHR46233:SF3">
    <property type="entry name" value="HYDROXYACYLGLUTATHIONE HYDROLASE GLOC"/>
    <property type="match status" value="1"/>
</dbReference>
<organism evidence="6 7">
    <name type="scientific">Corynebacterium gerontici</name>
    <dbReference type="NCBI Taxonomy" id="2079234"/>
    <lineage>
        <taxon>Bacteria</taxon>
        <taxon>Bacillati</taxon>
        <taxon>Actinomycetota</taxon>
        <taxon>Actinomycetes</taxon>
        <taxon>Mycobacteriales</taxon>
        <taxon>Corynebacteriaceae</taxon>
        <taxon>Corynebacterium</taxon>
    </lineage>
</organism>
<comment type="cofactor">
    <cofactor evidence="1">
        <name>Zn(2+)</name>
        <dbReference type="ChEBI" id="CHEBI:29105"/>
    </cofactor>
</comment>
<dbReference type="Gene3D" id="3.60.15.10">
    <property type="entry name" value="Ribonuclease Z/Hydroxyacylglutathione hydrolase-like"/>
    <property type="match status" value="1"/>
</dbReference>
<dbReference type="SMART" id="SM00849">
    <property type="entry name" value="Lactamase_B"/>
    <property type="match status" value="1"/>
</dbReference>
<dbReference type="EC" id="3.-.-.-" evidence="6"/>
<accession>A0A3G6J0U0</accession>
<evidence type="ECO:0000313" key="7">
    <source>
        <dbReference type="Proteomes" id="UP000271587"/>
    </source>
</evidence>
<reference evidence="6 7" key="1">
    <citation type="submission" date="2018-11" db="EMBL/GenBank/DDBJ databases">
        <authorList>
            <person name="Kleinhagauer T."/>
            <person name="Glaeser S.P."/>
            <person name="Spergser J."/>
            <person name="Ruckert C."/>
            <person name="Kaempfer P."/>
            <person name="Busse H.-J."/>
        </authorList>
    </citation>
    <scope>NUCLEOTIDE SEQUENCE [LARGE SCALE GENOMIC DNA]</scope>
    <source>
        <strain evidence="6 7">W8</strain>
    </source>
</reference>
<dbReference type="InterPro" id="IPR001279">
    <property type="entry name" value="Metallo-B-lactamas"/>
</dbReference>
<dbReference type="Pfam" id="PF00753">
    <property type="entry name" value="Lactamase_B"/>
    <property type="match status" value="1"/>
</dbReference>
<evidence type="ECO:0000256" key="1">
    <source>
        <dbReference type="ARBA" id="ARBA00001947"/>
    </source>
</evidence>
<keyword evidence="2" id="KW-0479">Metal-binding</keyword>
<dbReference type="InterPro" id="IPR036866">
    <property type="entry name" value="RibonucZ/Hydroxyglut_hydro"/>
</dbReference>
<feature type="domain" description="Metallo-beta-lactamase" evidence="5">
    <location>
        <begin position="15"/>
        <end position="195"/>
    </location>
</feature>
<dbReference type="GO" id="GO:0016787">
    <property type="term" value="F:hydrolase activity"/>
    <property type="evidence" value="ECO:0007669"/>
    <property type="project" value="UniProtKB-KW"/>
</dbReference>
<evidence type="ECO:0000256" key="4">
    <source>
        <dbReference type="ARBA" id="ARBA00022833"/>
    </source>
</evidence>
<dbReference type="CDD" id="cd06262">
    <property type="entry name" value="metallo-hydrolase-like_MBL-fold"/>
    <property type="match status" value="1"/>
</dbReference>
<sequence length="215" mass="23146">MACVELLGFAAGPYQTNCYVLIAGQRATVIDPGMNAQGPIEQYLSEHHIELEQVVLTHGHIDHTRDAASLANAWDVPVWIHRADAFMLEAGEGVSPESQVLFCAATMPQAKHLEFLKHGETITMAGEKFAIRHAPGHSPGSLLFVGATVCFSGDVLFQGSIGRTDLPQSDPEAMEVSLREQVATLSPNLQVLPGHGPSTTVRAELASNPFLQSKR</sequence>
<dbReference type="Proteomes" id="UP000271587">
    <property type="component" value="Chromosome"/>
</dbReference>
<keyword evidence="7" id="KW-1185">Reference proteome</keyword>
<evidence type="ECO:0000313" key="6">
    <source>
        <dbReference type="EMBL" id="AZA11536.1"/>
    </source>
</evidence>
<protein>
    <submittedName>
        <fullName evidence="6">Putative metallo-hydrolase</fullName>
        <ecNumber evidence="6">3.-.-.-</ecNumber>
    </submittedName>
</protein>
<dbReference type="SUPFAM" id="SSF56281">
    <property type="entry name" value="Metallo-hydrolase/oxidoreductase"/>
    <property type="match status" value="1"/>
</dbReference>
<dbReference type="InterPro" id="IPR051453">
    <property type="entry name" value="MBL_Glyoxalase_II"/>
</dbReference>
<keyword evidence="4" id="KW-0862">Zinc</keyword>
<dbReference type="PANTHER" id="PTHR46233">
    <property type="entry name" value="HYDROXYACYLGLUTATHIONE HYDROLASE GLOC"/>
    <property type="match status" value="1"/>
</dbReference>
<dbReference type="KEGG" id="cgk:CGERO_06145"/>
<evidence type="ECO:0000256" key="3">
    <source>
        <dbReference type="ARBA" id="ARBA00022801"/>
    </source>
</evidence>
<evidence type="ECO:0000256" key="2">
    <source>
        <dbReference type="ARBA" id="ARBA00022723"/>
    </source>
</evidence>
<gene>
    <name evidence="6" type="ORF">CGERO_06145</name>
</gene>
<evidence type="ECO:0000259" key="5">
    <source>
        <dbReference type="SMART" id="SM00849"/>
    </source>
</evidence>
<dbReference type="AlphaFoldDB" id="A0A3G6J0U0"/>